<dbReference type="Proteomes" id="UP001333110">
    <property type="component" value="Unassembled WGS sequence"/>
</dbReference>
<gene>
    <name evidence="1" type="ORF">QYF61_012070</name>
</gene>
<proteinExistence type="predicted"/>
<evidence type="ECO:0000313" key="2">
    <source>
        <dbReference type="Proteomes" id="UP001333110"/>
    </source>
</evidence>
<evidence type="ECO:0000313" key="1">
    <source>
        <dbReference type="EMBL" id="KAK4826882.1"/>
    </source>
</evidence>
<dbReference type="AlphaFoldDB" id="A0AAN7P4Z6"/>
<keyword evidence="2" id="KW-1185">Reference proteome</keyword>
<accession>A0AAN7P4Z6</accession>
<organism evidence="1 2">
    <name type="scientific">Mycteria americana</name>
    <name type="common">Wood stork</name>
    <dbReference type="NCBI Taxonomy" id="33587"/>
    <lineage>
        <taxon>Eukaryota</taxon>
        <taxon>Metazoa</taxon>
        <taxon>Chordata</taxon>
        <taxon>Craniata</taxon>
        <taxon>Vertebrata</taxon>
        <taxon>Euteleostomi</taxon>
        <taxon>Archelosauria</taxon>
        <taxon>Archosauria</taxon>
        <taxon>Dinosauria</taxon>
        <taxon>Saurischia</taxon>
        <taxon>Theropoda</taxon>
        <taxon>Coelurosauria</taxon>
        <taxon>Aves</taxon>
        <taxon>Neognathae</taxon>
        <taxon>Neoaves</taxon>
        <taxon>Aequornithes</taxon>
        <taxon>Ciconiiformes</taxon>
        <taxon>Ciconiidae</taxon>
        <taxon>Mycteria</taxon>
    </lineage>
</organism>
<sequence length="234" mass="26704">MMYDTAGPLEEWREDWLVRLHSLVWNLFSTLEKEGREIAAWVRFMVVFFCDDDDGLFRETNHSNMMSRVLQEVQSWQCAVVFQFPADVNSHKGDPVRENVLDRITINRICWKESSLKSKLLDKTSPGYDWLSGLQVHIASSYPIFHPPVSPSPSPQSCSQLIRSPACTGLVMDLVLGLVELHEVHMGPLLKHVKVRLDDIAFPLAYQLHDSACFQLGTEGTLNPTVYVMDEDIK</sequence>
<reference evidence="1 2" key="1">
    <citation type="journal article" date="2023" name="J. Hered.">
        <title>Chromosome-level genome of the wood stork (Mycteria americana) provides insight into avian chromosome evolution.</title>
        <authorList>
            <person name="Flamio R. Jr."/>
            <person name="Ramstad K.M."/>
        </authorList>
    </citation>
    <scope>NUCLEOTIDE SEQUENCE [LARGE SCALE GENOMIC DNA]</scope>
    <source>
        <strain evidence="1">JAX WOST 10</strain>
    </source>
</reference>
<comment type="caution">
    <text evidence="1">The sequence shown here is derived from an EMBL/GenBank/DDBJ whole genome shotgun (WGS) entry which is preliminary data.</text>
</comment>
<dbReference type="EMBL" id="JAUNZN010000002">
    <property type="protein sequence ID" value="KAK4826882.1"/>
    <property type="molecule type" value="Genomic_DNA"/>
</dbReference>
<protein>
    <submittedName>
        <fullName evidence="1">Uncharacterized protein</fullName>
    </submittedName>
</protein>
<name>A0AAN7P4Z6_MYCAM</name>